<keyword evidence="9" id="KW-0812">Transmembrane</keyword>
<evidence type="ECO:0000256" key="5">
    <source>
        <dbReference type="ARBA" id="ARBA00022527"/>
    </source>
</evidence>
<name>A0A199UM89_ANACO</name>
<gene>
    <name evidence="25" type="ORF">ACMD2_11223</name>
</gene>
<keyword evidence="12 21" id="KW-0547">Nucleotide-binding</keyword>
<dbReference type="InterPro" id="IPR003591">
    <property type="entry name" value="Leu-rich_rpt_typical-subtyp"/>
</dbReference>
<evidence type="ECO:0000256" key="12">
    <source>
        <dbReference type="ARBA" id="ARBA00022741"/>
    </source>
</evidence>
<dbReference type="SUPFAM" id="SSF52047">
    <property type="entry name" value="RNI-like"/>
    <property type="match status" value="1"/>
</dbReference>
<dbReference type="InterPro" id="IPR051716">
    <property type="entry name" value="Plant_RL_S/T_kinase"/>
</dbReference>
<keyword evidence="17 25" id="KW-0675">Receptor</keyword>
<evidence type="ECO:0000256" key="14">
    <source>
        <dbReference type="ARBA" id="ARBA00022840"/>
    </source>
</evidence>
<evidence type="ECO:0000256" key="8">
    <source>
        <dbReference type="ARBA" id="ARBA00022679"/>
    </source>
</evidence>
<dbReference type="FunFam" id="3.80.10.10:FF:000896">
    <property type="entry name" value="Leucine-rich repeat receptor-like protein kinase"/>
    <property type="match status" value="1"/>
</dbReference>
<dbReference type="InterPro" id="IPR013210">
    <property type="entry name" value="LRR_N_plant-typ"/>
</dbReference>
<dbReference type="GO" id="GO:0005886">
    <property type="term" value="C:plasma membrane"/>
    <property type="evidence" value="ECO:0007669"/>
    <property type="project" value="UniProtKB-SubCell"/>
</dbReference>
<comment type="subcellular location">
    <subcellularLocation>
        <location evidence="1">Cell membrane</location>
        <topology evidence="1">Single-pass membrane protein</topology>
    </subcellularLocation>
</comment>
<evidence type="ECO:0000256" key="18">
    <source>
        <dbReference type="ARBA" id="ARBA00023180"/>
    </source>
</evidence>
<dbReference type="InterPro" id="IPR008271">
    <property type="entry name" value="Ser/Thr_kinase_AS"/>
</dbReference>
<keyword evidence="14 21" id="KW-0067">ATP-binding</keyword>
<evidence type="ECO:0000256" key="4">
    <source>
        <dbReference type="ARBA" id="ARBA00022475"/>
    </source>
</evidence>
<dbReference type="FunFam" id="3.80.10.10:FF:000233">
    <property type="entry name" value="Leucine-rich repeat receptor-like protein kinase TDR"/>
    <property type="match status" value="1"/>
</dbReference>
<keyword evidence="5" id="KW-0723">Serine/threonine-protein kinase</keyword>
<dbReference type="GO" id="GO:0004674">
    <property type="term" value="F:protein serine/threonine kinase activity"/>
    <property type="evidence" value="ECO:0007669"/>
    <property type="project" value="UniProtKB-KW"/>
</dbReference>
<evidence type="ECO:0000256" key="10">
    <source>
        <dbReference type="ARBA" id="ARBA00022729"/>
    </source>
</evidence>
<evidence type="ECO:0000259" key="24">
    <source>
        <dbReference type="PROSITE" id="PS50011"/>
    </source>
</evidence>
<evidence type="ECO:0000256" key="19">
    <source>
        <dbReference type="ARBA" id="ARBA00047899"/>
    </source>
</evidence>
<dbReference type="PANTHER" id="PTHR48053:SF171">
    <property type="entry name" value="PROTEIN KINASE DOMAIN-CONTAINING PROTEIN"/>
    <property type="match status" value="1"/>
</dbReference>
<dbReference type="SUPFAM" id="SSF52058">
    <property type="entry name" value="L domain-like"/>
    <property type="match status" value="1"/>
</dbReference>
<dbReference type="EC" id="2.7.11.1" evidence="3"/>
<dbReference type="GO" id="GO:0005524">
    <property type="term" value="F:ATP binding"/>
    <property type="evidence" value="ECO:0007669"/>
    <property type="project" value="UniProtKB-UniRule"/>
</dbReference>
<dbReference type="PANTHER" id="PTHR48053">
    <property type="entry name" value="LEUCINE RICH REPEAT FAMILY PROTEIN, EXPRESSED"/>
    <property type="match status" value="1"/>
</dbReference>
<evidence type="ECO:0000256" key="15">
    <source>
        <dbReference type="ARBA" id="ARBA00022989"/>
    </source>
</evidence>
<feature type="binding site" evidence="21">
    <location>
        <position position="708"/>
    </location>
    <ligand>
        <name>ATP</name>
        <dbReference type="ChEBI" id="CHEBI:30616"/>
    </ligand>
</feature>
<dbReference type="Pfam" id="PF00069">
    <property type="entry name" value="Pkinase"/>
    <property type="match status" value="1"/>
</dbReference>
<proteinExistence type="inferred from homology"/>
<comment type="catalytic activity">
    <reaction evidence="19">
        <text>L-threonyl-[protein] + ATP = O-phospho-L-threonyl-[protein] + ADP + H(+)</text>
        <dbReference type="Rhea" id="RHEA:46608"/>
        <dbReference type="Rhea" id="RHEA-COMP:11060"/>
        <dbReference type="Rhea" id="RHEA-COMP:11605"/>
        <dbReference type="ChEBI" id="CHEBI:15378"/>
        <dbReference type="ChEBI" id="CHEBI:30013"/>
        <dbReference type="ChEBI" id="CHEBI:30616"/>
        <dbReference type="ChEBI" id="CHEBI:61977"/>
        <dbReference type="ChEBI" id="CHEBI:456216"/>
        <dbReference type="EC" id="2.7.11.1"/>
    </reaction>
</comment>
<protein>
    <recommendedName>
        <fullName evidence="3">non-specific serine/threonine protein kinase</fullName>
        <ecNumber evidence="3">2.7.11.1</ecNumber>
    </recommendedName>
</protein>
<keyword evidence="18" id="KW-0325">Glycoprotein</keyword>
<keyword evidence="6" id="KW-0597">Phosphoprotein</keyword>
<evidence type="ECO:0000256" key="23">
    <source>
        <dbReference type="SAM" id="SignalP"/>
    </source>
</evidence>
<dbReference type="EMBL" id="LSRQ01006665">
    <property type="protein sequence ID" value="OAY65854.1"/>
    <property type="molecule type" value="Genomic_DNA"/>
</dbReference>
<dbReference type="SMART" id="SM00220">
    <property type="entry name" value="S_TKc"/>
    <property type="match status" value="1"/>
</dbReference>
<accession>A0A199UM89</accession>
<evidence type="ECO:0000313" key="25">
    <source>
        <dbReference type="EMBL" id="OAY65854.1"/>
    </source>
</evidence>
<comment type="catalytic activity">
    <reaction evidence="20">
        <text>L-seryl-[protein] + ATP = O-phospho-L-seryl-[protein] + ADP + H(+)</text>
        <dbReference type="Rhea" id="RHEA:17989"/>
        <dbReference type="Rhea" id="RHEA-COMP:9863"/>
        <dbReference type="Rhea" id="RHEA-COMP:11604"/>
        <dbReference type="ChEBI" id="CHEBI:15378"/>
        <dbReference type="ChEBI" id="CHEBI:29999"/>
        <dbReference type="ChEBI" id="CHEBI:30616"/>
        <dbReference type="ChEBI" id="CHEBI:83421"/>
        <dbReference type="ChEBI" id="CHEBI:456216"/>
        <dbReference type="EC" id="2.7.11.1"/>
    </reaction>
</comment>
<dbReference type="InterPro" id="IPR000719">
    <property type="entry name" value="Prot_kinase_dom"/>
</dbReference>
<dbReference type="Proteomes" id="UP000092600">
    <property type="component" value="Unassembled WGS sequence"/>
</dbReference>
<dbReference type="SUPFAM" id="SSF56112">
    <property type="entry name" value="Protein kinase-like (PK-like)"/>
    <property type="match status" value="1"/>
</dbReference>
<feature type="compositionally biased region" description="Low complexity" evidence="22">
    <location>
        <begin position="87"/>
        <end position="101"/>
    </location>
</feature>
<comment type="caution">
    <text evidence="25">The sequence shown here is derived from an EMBL/GenBank/DDBJ whole genome shotgun (WGS) entry which is preliminary data.</text>
</comment>
<dbReference type="PRINTS" id="PR00019">
    <property type="entry name" value="LEURICHRPT"/>
</dbReference>
<dbReference type="Gene3D" id="1.10.510.10">
    <property type="entry name" value="Transferase(Phosphotransferase) domain 1"/>
    <property type="match status" value="1"/>
</dbReference>
<evidence type="ECO:0000256" key="6">
    <source>
        <dbReference type="ARBA" id="ARBA00022553"/>
    </source>
</evidence>
<sequence>MTMTFFCCFFFLLLFASAAAAAAPLPALALLSLKSSLVDPLSSLRDWTYASAASAGGGDDPRPWCSWNGVTCHPATGDVTGLDLSRRNLSGSLPPSSSSSPRPRPPQPQLQLLPRPPPLPPPPPPSLLSSTNSFTGPLPRALLAQLSPSLEYLNLGGSFFDGSIPPEIGSLSKLRFLHLAGNLLTGQLPPQLGSLLPLDHLELGYNSYAGGIPAELGNLRNLRYLDISSASLSGPLPPALGGLPRLESLLLFKNRLAGPIPARLSRLQALRVLDLSDNRLSGPIPAALAGLANLTLLSLMSNALSGPIPGPLGDLPNLEALNLWNNSLTGPLPQRLGSNRRLARLDASTNLLSGPIPPRLCAGNRLVRLILFSNRLGSEIPRGLATCSSLWRVRLESNNLTGPIPVGFGSLPNLTYLDLSSNSLSGAIPRDLCGAASLAYFNVSGNPLRRALPRAIWTAPRLQVFAAGYCGLTGEVPSFASGCSDFYRIDLEGNDLSGTIPSDVVRCDKLVSLKLDRNRLTGEIPREIAMLPSITEVDLSWNNLSGPIPPEFDNCSTLESLDVSFNRLTGPVPSTISSVMQFEGNVGLCGEAVDKPCGGGRGDDDHFSARRTAGGVIMLAGATAVAVAGMVVLAVGMRWSREGGEANAKGGAVGPGQWQMMAFQRLNFTAEDVAAACADRGSARVVGAGSTGTVYRAQMPNGEVIAVKELRLPHNKGKRGKENSNDSSKREAITVAAAAAEVEVLGSVRHRNIVRLLGWCRNNETVLLLYEYMPNGSLEKLLHGGATIDDDKESDKRAGKRGGGGGGVMAVDWETRYKIAVGVAQGMSYLHHDCTPLVVHRDLKPSNILLDAEMEARVADFGLAKFMDGAVALSVSGISGSYSYIAPEYACTLKVDERSDIYSYGVVLMEIVSGRRSVEPEYGEGNSIVEWIRQKLVSGTDDRAIWDVLDATIANCKEVRKEMMLVLRVAMLCTCKSPEQRPSMRDVLTMLQEAKPERKPCGKNVSVAN</sequence>
<evidence type="ECO:0000256" key="13">
    <source>
        <dbReference type="ARBA" id="ARBA00022777"/>
    </source>
</evidence>
<dbReference type="PROSITE" id="PS00107">
    <property type="entry name" value="PROTEIN_KINASE_ATP"/>
    <property type="match status" value="1"/>
</dbReference>
<dbReference type="PROSITE" id="PS50011">
    <property type="entry name" value="PROTEIN_KINASE_DOM"/>
    <property type="match status" value="1"/>
</dbReference>
<feature type="region of interest" description="Disordered" evidence="22">
    <location>
        <begin position="83"/>
        <end position="132"/>
    </location>
</feature>
<dbReference type="PROSITE" id="PS00108">
    <property type="entry name" value="PROTEIN_KINASE_ST"/>
    <property type="match status" value="1"/>
</dbReference>
<dbReference type="Pfam" id="PF13855">
    <property type="entry name" value="LRR_8"/>
    <property type="match status" value="2"/>
</dbReference>
<dbReference type="Pfam" id="PF00560">
    <property type="entry name" value="LRR_1"/>
    <property type="match status" value="6"/>
</dbReference>
<dbReference type="FunFam" id="1.10.510.10:FF:000417">
    <property type="entry name" value="Leucine-rich repeat receptor-like protein kinase"/>
    <property type="match status" value="1"/>
</dbReference>
<evidence type="ECO:0000256" key="2">
    <source>
        <dbReference type="ARBA" id="ARBA00008684"/>
    </source>
</evidence>
<evidence type="ECO:0000313" key="26">
    <source>
        <dbReference type="Proteomes" id="UP000092600"/>
    </source>
</evidence>
<reference evidence="25 26" key="1">
    <citation type="journal article" date="2016" name="DNA Res.">
        <title>The draft genome of MD-2 pineapple using hybrid error correction of long reads.</title>
        <authorList>
            <person name="Redwan R.M."/>
            <person name="Saidin A."/>
            <person name="Kumar S.V."/>
        </authorList>
    </citation>
    <scope>NUCLEOTIDE SEQUENCE [LARGE SCALE GENOMIC DNA]</scope>
    <source>
        <strain evidence="26">cv. MD2</strain>
        <tissue evidence="25">Leaf</tissue>
    </source>
</reference>
<keyword evidence="4" id="KW-1003">Cell membrane</keyword>
<dbReference type="Gene3D" id="3.80.10.10">
    <property type="entry name" value="Ribonuclease Inhibitor"/>
    <property type="match status" value="3"/>
</dbReference>
<keyword evidence="13 25" id="KW-0418">Kinase</keyword>
<dbReference type="GO" id="GO:0009791">
    <property type="term" value="P:post-embryonic development"/>
    <property type="evidence" value="ECO:0007669"/>
    <property type="project" value="UniProtKB-ARBA"/>
</dbReference>
<keyword evidence="11" id="KW-0677">Repeat</keyword>
<feature type="compositionally biased region" description="Basic and acidic residues" evidence="22">
    <location>
        <begin position="720"/>
        <end position="730"/>
    </location>
</feature>
<evidence type="ECO:0000256" key="20">
    <source>
        <dbReference type="ARBA" id="ARBA00048679"/>
    </source>
</evidence>
<dbReference type="InterPro" id="IPR017441">
    <property type="entry name" value="Protein_kinase_ATP_BS"/>
</dbReference>
<organism evidence="25 26">
    <name type="scientific">Ananas comosus</name>
    <name type="common">Pineapple</name>
    <name type="synonym">Ananas ananas</name>
    <dbReference type="NCBI Taxonomy" id="4615"/>
    <lineage>
        <taxon>Eukaryota</taxon>
        <taxon>Viridiplantae</taxon>
        <taxon>Streptophyta</taxon>
        <taxon>Embryophyta</taxon>
        <taxon>Tracheophyta</taxon>
        <taxon>Spermatophyta</taxon>
        <taxon>Magnoliopsida</taxon>
        <taxon>Liliopsida</taxon>
        <taxon>Poales</taxon>
        <taxon>Bromeliaceae</taxon>
        <taxon>Bromelioideae</taxon>
        <taxon>Ananas</taxon>
    </lineage>
</organism>
<evidence type="ECO:0000256" key="22">
    <source>
        <dbReference type="SAM" id="MobiDB-lite"/>
    </source>
</evidence>
<keyword evidence="7" id="KW-0433">Leucine-rich repeat</keyword>
<keyword evidence="15" id="KW-1133">Transmembrane helix</keyword>
<dbReference type="InterPro" id="IPR032675">
    <property type="entry name" value="LRR_dom_sf"/>
</dbReference>
<dbReference type="Gene3D" id="3.30.200.20">
    <property type="entry name" value="Phosphorylase Kinase, domain 1"/>
    <property type="match status" value="1"/>
</dbReference>
<keyword evidence="16" id="KW-0472">Membrane</keyword>
<evidence type="ECO:0000256" key="9">
    <source>
        <dbReference type="ARBA" id="ARBA00022692"/>
    </source>
</evidence>
<feature type="chain" id="PRO_5008508057" description="non-specific serine/threonine protein kinase" evidence="23">
    <location>
        <begin position="23"/>
        <end position="1009"/>
    </location>
</feature>
<dbReference type="Pfam" id="PF08263">
    <property type="entry name" value="LRRNT_2"/>
    <property type="match status" value="1"/>
</dbReference>
<feature type="domain" description="Protein kinase" evidence="24">
    <location>
        <begin position="680"/>
        <end position="995"/>
    </location>
</feature>
<evidence type="ECO:0000256" key="16">
    <source>
        <dbReference type="ARBA" id="ARBA00023136"/>
    </source>
</evidence>
<evidence type="ECO:0000256" key="17">
    <source>
        <dbReference type="ARBA" id="ARBA00023170"/>
    </source>
</evidence>
<dbReference type="STRING" id="4615.A0A199UM89"/>
<evidence type="ECO:0000256" key="21">
    <source>
        <dbReference type="PROSITE-ProRule" id="PRU10141"/>
    </source>
</evidence>
<evidence type="ECO:0000256" key="7">
    <source>
        <dbReference type="ARBA" id="ARBA00022614"/>
    </source>
</evidence>
<evidence type="ECO:0000256" key="3">
    <source>
        <dbReference type="ARBA" id="ARBA00012513"/>
    </source>
</evidence>
<dbReference type="InterPro" id="IPR001611">
    <property type="entry name" value="Leu-rich_rpt"/>
</dbReference>
<evidence type="ECO:0000256" key="11">
    <source>
        <dbReference type="ARBA" id="ARBA00022737"/>
    </source>
</evidence>
<keyword evidence="10 23" id="KW-0732">Signal</keyword>
<dbReference type="InterPro" id="IPR011009">
    <property type="entry name" value="Kinase-like_dom_sf"/>
</dbReference>
<keyword evidence="8" id="KW-0808">Transferase</keyword>
<dbReference type="SMART" id="SM00369">
    <property type="entry name" value="LRR_TYP"/>
    <property type="match status" value="6"/>
</dbReference>
<dbReference type="AlphaFoldDB" id="A0A199UM89"/>
<evidence type="ECO:0000256" key="1">
    <source>
        <dbReference type="ARBA" id="ARBA00004162"/>
    </source>
</evidence>
<comment type="similarity">
    <text evidence="2">Belongs to the protein kinase superfamily. Ser/Thr protein kinase family.</text>
</comment>
<feature type="region of interest" description="Disordered" evidence="22">
    <location>
        <begin position="711"/>
        <end position="730"/>
    </location>
</feature>
<feature type="compositionally biased region" description="Pro residues" evidence="22">
    <location>
        <begin position="102"/>
        <end position="126"/>
    </location>
</feature>
<feature type="signal peptide" evidence="23">
    <location>
        <begin position="1"/>
        <end position="22"/>
    </location>
</feature>